<evidence type="ECO:0000313" key="2">
    <source>
        <dbReference type="Proteomes" id="UP000790377"/>
    </source>
</evidence>
<accession>A0ACB8A749</accession>
<gene>
    <name evidence="1" type="ORF">BJ138DRAFT_1181239</name>
</gene>
<sequence length="308" mass="35089">MVCQLLGCQYLQALALDMFSRTALSQSTKASNANIRRFLATEVDATSTSNLGSNEISRVKKAEGPILHTSIILNRSPIITRTPTSFERAYYAYQARIHRALHNPFPYEFYFKQGSPLESRFNLEERRRERKAFGAPFGLDSSEKNAATELAESSLRDEEEETMPRIHEADVKGDLKNLNRRSQRNIYLLLLQKENGRNVWRFPQVTAEKGELLHIAAMKGLDVECGNHMDSWIVSRNPIGAFHPPVSEAATGTSQKDVVFFYKAHIMAGQVRPDRTHTQDFAWLTKGEIGTRVDKNYWLCIKDMLSDF</sequence>
<keyword evidence="1" id="KW-0689">Ribosomal protein</keyword>
<comment type="caution">
    <text evidence="1">The sequence shown here is derived from an EMBL/GenBank/DDBJ whole genome shotgun (WGS) entry which is preliminary data.</text>
</comment>
<organism evidence="1 2">
    <name type="scientific">Hygrophoropsis aurantiaca</name>
    <dbReference type="NCBI Taxonomy" id="72124"/>
    <lineage>
        <taxon>Eukaryota</taxon>
        <taxon>Fungi</taxon>
        <taxon>Dikarya</taxon>
        <taxon>Basidiomycota</taxon>
        <taxon>Agaricomycotina</taxon>
        <taxon>Agaricomycetes</taxon>
        <taxon>Agaricomycetidae</taxon>
        <taxon>Boletales</taxon>
        <taxon>Coniophorineae</taxon>
        <taxon>Hygrophoropsidaceae</taxon>
        <taxon>Hygrophoropsis</taxon>
    </lineage>
</organism>
<name>A0ACB8A749_9AGAM</name>
<proteinExistence type="predicted"/>
<dbReference type="EMBL" id="MU267776">
    <property type="protein sequence ID" value="KAH7909140.1"/>
    <property type="molecule type" value="Genomic_DNA"/>
</dbReference>
<keyword evidence="1" id="KW-0687">Ribonucleoprotein</keyword>
<evidence type="ECO:0000313" key="1">
    <source>
        <dbReference type="EMBL" id="KAH7909140.1"/>
    </source>
</evidence>
<reference evidence="1" key="1">
    <citation type="journal article" date="2021" name="New Phytol.">
        <title>Evolutionary innovations through gain and loss of genes in the ectomycorrhizal Boletales.</title>
        <authorList>
            <person name="Wu G."/>
            <person name="Miyauchi S."/>
            <person name="Morin E."/>
            <person name="Kuo A."/>
            <person name="Drula E."/>
            <person name="Varga T."/>
            <person name="Kohler A."/>
            <person name="Feng B."/>
            <person name="Cao Y."/>
            <person name="Lipzen A."/>
            <person name="Daum C."/>
            <person name="Hundley H."/>
            <person name="Pangilinan J."/>
            <person name="Johnson J."/>
            <person name="Barry K."/>
            <person name="LaButti K."/>
            <person name="Ng V."/>
            <person name="Ahrendt S."/>
            <person name="Min B."/>
            <person name="Choi I.G."/>
            <person name="Park H."/>
            <person name="Plett J.M."/>
            <person name="Magnuson J."/>
            <person name="Spatafora J.W."/>
            <person name="Nagy L.G."/>
            <person name="Henrissat B."/>
            <person name="Grigoriev I.V."/>
            <person name="Yang Z.L."/>
            <person name="Xu J."/>
            <person name="Martin F.M."/>
        </authorList>
    </citation>
    <scope>NUCLEOTIDE SEQUENCE</scope>
    <source>
        <strain evidence="1">ATCC 28755</strain>
    </source>
</reference>
<keyword evidence="2" id="KW-1185">Reference proteome</keyword>
<protein>
    <submittedName>
        <fullName evidence="1">39S mitochondrial ribosomal protein L46-domain-containing protein</fullName>
    </submittedName>
</protein>
<dbReference type="Proteomes" id="UP000790377">
    <property type="component" value="Unassembled WGS sequence"/>
</dbReference>